<dbReference type="PIRSF" id="PIRSF016789">
    <property type="entry name" value="DUF454"/>
    <property type="match status" value="1"/>
</dbReference>
<protein>
    <submittedName>
        <fullName evidence="2">Inner membrane protein YbaN</fullName>
    </submittedName>
</protein>
<feature type="transmembrane region" description="Helical" evidence="1">
    <location>
        <begin position="111"/>
        <end position="128"/>
    </location>
</feature>
<keyword evidence="1" id="KW-1133">Transmembrane helix</keyword>
<evidence type="ECO:0000313" key="3">
    <source>
        <dbReference type="Proteomes" id="UP000244904"/>
    </source>
</evidence>
<sequence length="134" mass="14426">MNRWIAFLPTLEFSLRRAFWFTLGAVALILGAIGVVLPVLPTTPFVILAAFCFGRSVPALQIWLENTQTFGPLIADWREHGAIAPRIKALAVAMMVSAFGLSLAMGMSAKVLTIQGLCLLAAATYVLTRPNGPL</sequence>
<keyword evidence="1" id="KW-0472">Membrane</keyword>
<gene>
    <name evidence="2" type="primary">ybaN</name>
    <name evidence="2" type="ORF">PRI8871_01377</name>
</gene>
<dbReference type="PANTHER" id="PTHR35813">
    <property type="entry name" value="INNER MEMBRANE PROTEIN YBAN"/>
    <property type="match status" value="1"/>
</dbReference>
<dbReference type="InterPro" id="IPR007401">
    <property type="entry name" value="DUF454"/>
</dbReference>
<dbReference type="RefSeq" id="WP_108885440.1">
    <property type="nucleotide sequence ID" value="NZ_OMOJ01000002.1"/>
</dbReference>
<proteinExistence type="predicted"/>
<dbReference type="EMBL" id="OMOJ01000002">
    <property type="protein sequence ID" value="SPF79581.1"/>
    <property type="molecule type" value="Genomic_DNA"/>
</dbReference>
<keyword evidence="1" id="KW-0812">Transmembrane</keyword>
<evidence type="ECO:0000313" key="2">
    <source>
        <dbReference type="EMBL" id="SPF79581.1"/>
    </source>
</evidence>
<accession>A0A2R8AU49</accession>
<dbReference type="GO" id="GO:0005886">
    <property type="term" value="C:plasma membrane"/>
    <property type="evidence" value="ECO:0007669"/>
    <property type="project" value="TreeGrafter"/>
</dbReference>
<dbReference type="Proteomes" id="UP000244904">
    <property type="component" value="Unassembled WGS sequence"/>
</dbReference>
<evidence type="ECO:0000256" key="1">
    <source>
        <dbReference type="SAM" id="Phobius"/>
    </source>
</evidence>
<organism evidence="2 3">
    <name type="scientific">Pseudoprimorskyibacter insulae</name>
    <dbReference type="NCBI Taxonomy" id="1695997"/>
    <lineage>
        <taxon>Bacteria</taxon>
        <taxon>Pseudomonadati</taxon>
        <taxon>Pseudomonadota</taxon>
        <taxon>Alphaproteobacteria</taxon>
        <taxon>Rhodobacterales</taxon>
        <taxon>Paracoccaceae</taxon>
        <taxon>Pseudoprimorskyibacter</taxon>
    </lineage>
</organism>
<keyword evidence="3" id="KW-1185">Reference proteome</keyword>
<feature type="transmembrane region" description="Helical" evidence="1">
    <location>
        <begin position="85"/>
        <end position="105"/>
    </location>
</feature>
<dbReference type="AlphaFoldDB" id="A0A2R8AU49"/>
<dbReference type="PANTHER" id="PTHR35813:SF1">
    <property type="entry name" value="INNER MEMBRANE PROTEIN YBAN"/>
    <property type="match status" value="1"/>
</dbReference>
<dbReference type="Pfam" id="PF04304">
    <property type="entry name" value="DUF454"/>
    <property type="match status" value="1"/>
</dbReference>
<dbReference type="OrthoDB" id="9816293at2"/>
<reference evidence="3" key="1">
    <citation type="submission" date="2018-03" db="EMBL/GenBank/DDBJ databases">
        <authorList>
            <person name="Rodrigo-Torres L."/>
            <person name="Arahal R. D."/>
            <person name="Lucena T."/>
        </authorList>
    </citation>
    <scope>NUCLEOTIDE SEQUENCE [LARGE SCALE GENOMIC DNA]</scope>
    <source>
        <strain evidence="3">CECT 8871</strain>
    </source>
</reference>
<feature type="transmembrane region" description="Helical" evidence="1">
    <location>
        <begin position="20"/>
        <end position="39"/>
    </location>
</feature>
<name>A0A2R8AU49_9RHOB</name>